<dbReference type="GO" id="GO:0008168">
    <property type="term" value="F:methyltransferase activity"/>
    <property type="evidence" value="ECO:0007669"/>
    <property type="project" value="UniProtKB-KW"/>
</dbReference>
<dbReference type="InterPro" id="IPR013216">
    <property type="entry name" value="Methyltransf_11"/>
</dbReference>
<dbReference type="PANTHER" id="PTHR43861:SF1">
    <property type="entry name" value="TRANS-ACONITATE 2-METHYLTRANSFERASE"/>
    <property type="match status" value="1"/>
</dbReference>
<keyword evidence="1 3" id="KW-0489">Methyltransferase</keyword>
<dbReference type="SUPFAM" id="SSF53335">
    <property type="entry name" value="S-adenosyl-L-methionine-dependent methyltransferases"/>
    <property type="match status" value="1"/>
</dbReference>
<keyword evidence="4" id="KW-1185">Reference proteome</keyword>
<dbReference type="HAMAP" id="MF_02057">
    <property type="entry name" value="tRNA_methyltr_CmoM"/>
    <property type="match status" value="1"/>
</dbReference>
<feature type="binding site" evidence="1">
    <location>
        <begin position="54"/>
        <end position="55"/>
    </location>
    <ligand>
        <name>S-adenosyl-L-methionine</name>
        <dbReference type="ChEBI" id="CHEBI:59789"/>
    </ligand>
</feature>
<comment type="caution">
    <text evidence="1">Lacks conserved residue(s) required for the propagation of feature annotation.</text>
</comment>
<feature type="domain" description="Methyltransferase type 11" evidence="2">
    <location>
        <begin position="51"/>
        <end position="148"/>
    </location>
</feature>
<feature type="binding site" evidence="1">
    <location>
        <position position="121"/>
    </location>
    <ligand>
        <name>S-adenosyl-L-methionine</name>
        <dbReference type="ChEBI" id="CHEBI:59789"/>
    </ligand>
</feature>
<accession>A0ABW9YBC0</accession>
<dbReference type="InterPro" id="IPR029063">
    <property type="entry name" value="SAM-dependent_MTases_sf"/>
</dbReference>
<dbReference type="CDD" id="cd02440">
    <property type="entry name" value="AdoMet_MTases"/>
    <property type="match status" value="1"/>
</dbReference>
<protein>
    <recommendedName>
        <fullName evidence="1">tRNA 5-carboxymethoxyuridine methyltransferase</fullName>
        <ecNumber evidence="1">2.1.1.-</ecNumber>
    </recommendedName>
    <alternativeName>
        <fullName evidence="1">cmo5U methyltransferase</fullName>
    </alternativeName>
</protein>
<keyword evidence="1" id="KW-0819">tRNA processing</keyword>
<dbReference type="Pfam" id="PF08241">
    <property type="entry name" value="Methyltransf_11"/>
    <property type="match status" value="1"/>
</dbReference>
<feature type="binding site" evidence="1">
    <location>
        <position position="27"/>
    </location>
    <ligand>
        <name>S-adenosyl-L-methionine</name>
        <dbReference type="ChEBI" id="CHEBI:59789"/>
    </ligand>
</feature>
<dbReference type="EMBL" id="RSEJ01000001">
    <property type="protein sequence ID" value="NBI51099.1"/>
    <property type="molecule type" value="Genomic_DNA"/>
</dbReference>
<dbReference type="RefSeq" id="WP_160648223.1">
    <property type="nucleotide sequence ID" value="NZ_RSEJ01000001.1"/>
</dbReference>
<comment type="caution">
    <text evidence="3">The sequence shown here is derived from an EMBL/GenBank/DDBJ whole genome shotgun (WGS) entry which is preliminary data.</text>
</comment>
<gene>
    <name evidence="1 3" type="primary">cmoM</name>
    <name evidence="3" type="ORF">EIZ48_00705</name>
</gene>
<dbReference type="GO" id="GO:0032259">
    <property type="term" value="P:methylation"/>
    <property type="evidence" value="ECO:0007669"/>
    <property type="project" value="UniProtKB-KW"/>
</dbReference>
<feature type="binding site" evidence="1">
    <location>
        <position position="75"/>
    </location>
    <ligand>
        <name>S-adenosyl-L-methionine</name>
        <dbReference type="ChEBI" id="CHEBI:59789"/>
    </ligand>
</feature>
<dbReference type="Gene3D" id="3.40.50.150">
    <property type="entry name" value="Vaccinia Virus protein VP39"/>
    <property type="match status" value="1"/>
</dbReference>
<name>A0ABW9YBC0_9GAMM</name>
<keyword evidence="1" id="KW-0808">Transferase</keyword>
<comment type="function">
    <text evidence="1">Catalyzes the methylation of 5-carboxymethoxyuridine (cmo5U) to form 5-methoxycarbonylmethoxyuridine (mcmo5U) at position 34 in tRNAs.</text>
</comment>
<proteinExistence type="inferred from homology"/>
<keyword evidence="1" id="KW-0949">S-adenosyl-L-methionine</keyword>
<dbReference type="InterPro" id="IPR033664">
    <property type="entry name" value="Cmo5U_methylTrfase"/>
</dbReference>
<comment type="catalytic activity">
    <reaction evidence="1">
        <text>5-carboxymethoxyuridine(34) in tRNA + S-adenosyl-L-methionine = 5-methoxycarbonylmethoxyuridine(34) in tRNA + S-adenosyl-L-homocysteine</text>
        <dbReference type="Rhea" id="RHEA:54080"/>
        <dbReference type="Rhea" id="RHEA-COMP:13383"/>
        <dbReference type="Rhea" id="RHEA-COMP:13781"/>
        <dbReference type="ChEBI" id="CHEBI:57856"/>
        <dbReference type="ChEBI" id="CHEBI:59789"/>
        <dbReference type="ChEBI" id="CHEBI:136879"/>
        <dbReference type="ChEBI" id="CHEBI:138053"/>
    </reaction>
</comment>
<comment type="similarity">
    <text evidence="1">Belongs to the class I-like SAM-binding methyltransferase superfamily. CmoM family.</text>
</comment>
<evidence type="ECO:0000256" key="1">
    <source>
        <dbReference type="HAMAP-Rule" id="MF_02057"/>
    </source>
</evidence>
<dbReference type="Proteomes" id="UP000738517">
    <property type="component" value="Unassembled WGS sequence"/>
</dbReference>
<dbReference type="NCBIfam" id="NF008264">
    <property type="entry name" value="PRK11036.1"/>
    <property type="match status" value="1"/>
</dbReference>
<evidence type="ECO:0000313" key="3">
    <source>
        <dbReference type="EMBL" id="NBI51099.1"/>
    </source>
</evidence>
<sequence length="278" mass="31465">MIKDRNFDDLAQKFAKNIYGTAKGQIRQTVVWQDLEQILALLESQTPLHILDAGGGIGQLSQKIAELGHRVTLCDLSGEMLKLAEQEIANNGLLEQYRLVHSSVQEIGEHLNEPADLVLFHAVMEWLSDPKEALERLLEQTRPGGVISVMFYNYNGLLFKNLICGNLTHIEEGMPHRKRFKLQPQQAIKPEDVYSWLTDAGFTILGKTGVRTFHDYMQTTMVGDYSFEQVLEMEQKLCRQEPYLSLGRYIHVYAQKPSDLVTPADNGTSNDNSNKDNG</sequence>
<organism evidence="3 4">
    <name type="scientific">Photobacterium alginatilyticum</name>
    <dbReference type="NCBI Taxonomy" id="1775171"/>
    <lineage>
        <taxon>Bacteria</taxon>
        <taxon>Pseudomonadati</taxon>
        <taxon>Pseudomonadota</taxon>
        <taxon>Gammaproteobacteria</taxon>
        <taxon>Vibrionales</taxon>
        <taxon>Vibrionaceae</taxon>
        <taxon>Photobacterium</taxon>
    </lineage>
</organism>
<dbReference type="PANTHER" id="PTHR43861">
    <property type="entry name" value="TRANS-ACONITATE 2-METHYLTRANSFERASE-RELATED"/>
    <property type="match status" value="1"/>
</dbReference>
<reference evidence="3 4" key="1">
    <citation type="journal article" date="2017" name="Int. J. Syst. Evol. Microbiol.">
        <title>Photobacterium alginatilyticum sp. nov., a marine bacterium isolated from bottom seawater.</title>
        <authorList>
            <person name="Wang X."/>
            <person name="Wang Y."/>
            <person name="Yang X."/>
            <person name="Sun H."/>
            <person name="Li B."/>
            <person name="Zhang X.H."/>
        </authorList>
    </citation>
    <scope>NUCLEOTIDE SEQUENCE [LARGE SCALE GENOMIC DNA]</scope>
    <source>
        <strain evidence="3 4">P03D4</strain>
    </source>
</reference>
<evidence type="ECO:0000259" key="2">
    <source>
        <dbReference type="Pfam" id="PF08241"/>
    </source>
</evidence>
<evidence type="ECO:0000313" key="4">
    <source>
        <dbReference type="Proteomes" id="UP000738517"/>
    </source>
</evidence>
<dbReference type="EC" id="2.1.1.-" evidence="1"/>